<evidence type="ECO:0000256" key="3">
    <source>
        <dbReference type="ARBA" id="ARBA00022490"/>
    </source>
</evidence>
<feature type="binding site" evidence="12">
    <location>
        <position position="311"/>
    </location>
    <ligand>
        <name>UDP-N-acetyl-alpha-D-glucosamine</name>
        <dbReference type="ChEBI" id="CHEBI:57705"/>
    </ligand>
</feature>
<dbReference type="GO" id="GO:0008760">
    <property type="term" value="F:UDP-N-acetylglucosamine 1-carboxyvinyltransferase activity"/>
    <property type="evidence" value="ECO:0007669"/>
    <property type="project" value="UniProtKB-UniRule"/>
</dbReference>
<dbReference type="GO" id="GO:0009252">
    <property type="term" value="P:peptidoglycan biosynthetic process"/>
    <property type="evidence" value="ECO:0007669"/>
    <property type="project" value="UniProtKB-UniRule"/>
</dbReference>
<dbReference type="EMBL" id="DVFJ01000033">
    <property type="protein sequence ID" value="HIQ72363.1"/>
    <property type="molecule type" value="Genomic_DNA"/>
</dbReference>
<reference evidence="14" key="1">
    <citation type="submission" date="2020-10" db="EMBL/GenBank/DDBJ databases">
        <authorList>
            <person name="Gilroy R."/>
        </authorList>
    </citation>
    <scope>NUCLEOTIDE SEQUENCE</scope>
    <source>
        <strain evidence="14">ChiSxjej2B14-6234</strain>
    </source>
</reference>
<feature type="active site" description="Proton donor" evidence="12">
    <location>
        <position position="125"/>
    </location>
</feature>
<feature type="domain" description="Enolpyruvate transferase" evidence="13">
    <location>
        <begin position="18"/>
        <end position="413"/>
    </location>
</feature>
<dbReference type="Proteomes" id="UP000886887">
    <property type="component" value="Unassembled WGS sequence"/>
</dbReference>
<dbReference type="NCBIfam" id="NF006873">
    <property type="entry name" value="PRK09369.1"/>
    <property type="match status" value="1"/>
</dbReference>
<comment type="pathway">
    <text evidence="2 12">Cell wall biogenesis; peptidoglycan biosynthesis.</text>
</comment>
<dbReference type="InterPro" id="IPR013792">
    <property type="entry name" value="RNA3'P_cycl/enolpyr_Trfase_a/b"/>
</dbReference>
<comment type="catalytic activity">
    <reaction evidence="11 12">
        <text>phosphoenolpyruvate + UDP-N-acetyl-alpha-D-glucosamine = UDP-N-acetyl-3-O-(1-carboxyvinyl)-alpha-D-glucosamine + phosphate</text>
        <dbReference type="Rhea" id="RHEA:18681"/>
        <dbReference type="ChEBI" id="CHEBI:43474"/>
        <dbReference type="ChEBI" id="CHEBI:57705"/>
        <dbReference type="ChEBI" id="CHEBI:58702"/>
        <dbReference type="ChEBI" id="CHEBI:68483"/>
        <dbReference type="EC" id="2.5.1.7"/>
    </reaction>
</comment>
<dbReference type="Pfam" id="PF00275">
    <property type="entry name" value="EPSP_synthase"/>
    <property type="match status" value="1"/>
</dbReference>
<evidence type="ECO:0000256" key="1">
    <source>
        <dbReference type="ARBA" id="ARBA00004496"/>
    </source>
</evidence>
<keyword evidence="9 12" id="KW-0961">Cell wall biogenesis/degradation</keyword>
<proteinExistence type="inferred from homology"/>
<evidence type="ECO:0000313" key="15">
    <source>
        <dbReference type="Proteomes" id="UP000886887"/>
    </source>
</evidence>
<comment type="function">
    <text evidence="12">Cell wall formation. Adds enolpyruvyl to UDP-N-acetylglucosamine.</text>
</comment>
<comment type="caution">
    <text evidence="14">The sequence shown here is derived from an EMBL/GenBank/DDBJ whole genome shotgun (WGS) entry which is preliminary data.</text>
</comment>
<feature type="modified residue" description="2-(S-cysteinyl)pyruvic acid O-phosphothioketal" evidence="12">
    <location>
        <position position="125"/>
    </location>
</feature>
<sequence length="433" mass="46156">MTQYGNGGVFLARFTVRESPPLRGTVRIGTSKNAVLPIMAAALLTQEEVRIKSPPRLSDVHTLLQVLQECGCESEMDEGELRLRAGRVCSPESCDRMRRMRASVLVMGPLLAREGMARVSMPGGCAIGQRPIDQHLKGMEALGARISMDHGGVVLQGRLRGAAIYLDMPSVGATENLMMAACLAEGTTRIENAAKEPEIVDLAACLVSMGARVAGAGTSTVTIEGVKRLHGAQHTPIADRIEAGTMACAAALTGGDLLLAGARSDHLRSLLFKLTEAGVYAADTPQGLRVSGRAGRAMEVRTMAYPGFPTDLQAPMMVLCCRTPGTSVFLETIFENRYMHAAELARMGARIRVEDRVAIVEGVRELTGAAVRATDLRAGAALLLAGLCARGETLVEDDGGHIDRGYERIEEKLRAVGADINRVCESAPGYSEF</sequence>
<evidence type="ECO:0000256" key="10">
    <source>
        <dbReference type="ARBA" id="ARBA00038367"/>
    </source>
</evidence>
<dbReference type="PANTHER" id="PTHR43783">
    <property type="entry name" value="UDP-N-ACETYLGLUCOSAMINE 1-CARBOXYVINYLTRANSFERASE"/>
    <property type="match status" value="1"/>
</dbReference>
<keyword evidence="8 12" id="KW-0131">Cell cycle</keyword>
<dbReference type="HAMAP" id="MF_00111">
    <property type="entry name" value="MurA"/>
    <property type="match status" value="1"/>
</dbReference>
<dbReference type="GO" id="GO:0005737">
    <property type="term" value="C:cytoplasm"/>
    <property type="evidence" value="ECO:0007669"/>
    <property type="project" value="UniProtKB-SubCell"/>
</dbReference>
<dbReference type="InterPro" id="IPR050068">
    <property type="entry name" value="MurA_subfamily"/>
</dbReference>
<dbReference type="SUPFAM" id="SSF55205">
    <property type="entry name" value="EPT/RTPC-like"/>
    <property type="match status" value="1"/>
</dbReference>
<feature type="binding site" evidence="12">
    <location>
        <begin position="32"/>
        <end position="33"/>
    </location>
    <ligand>
        <name>phosphoenolpyruvate</name>
        <dbReference type="ChEBI" id="CHEBI:58702"/>
    </ligand>
</feature>
<dbReference type="InterPro" id="IPR001986">
    <property type="entry name" value="Enolpyruvate_Tfrase_dom"/>
</dbReference>
<keyword evidence="12" id="KW-0670">Pyruvate</keyword>
<protein>
    <recommendedName>
        <fullName evidence="12">UDP-N-acetylglucosamine 1-carboxyvinyltransferase</fullName>
        <ecNumber evidence="12">2.5.1.7</ecNumber>
    </recommendedName>
    <alternativeName>
        <fullName evidence="12">Enoylpyruvate transferase</fullName>
    </alternativeName>
    <alternativeName>
        <fullName evidence="12">UDP-N-acetylglucosamine enolpyruvyl transferase</fullName>
        <shortName evidence="12">EPT</shortName>
    </alternativeName>
</protein>
<dbReference type="AlphaFoldDB" id="A0A9D1CRN7"/>
<dbReference type="EC" id="2.5.1.7" evidence="12"/>
<keyword evidence="5 12" id="KW-0808">Transferase</keyword>
<keyword evidence="7 12" id="KW-0573">Peptidoglycan synthesis</keyword>
<evidence type="ECO:0000256" key="5">
    <source>
        <dbReference type="ARBA" id="ARBA00022679"/>
    </source>
</evidence>
<reference evidence="14" key="2">
    <citation type="journal article" date="2021" name="PeerJ">
        <title>Extensive microbial diversity within the chicken gut microbiome revealed by metagenomics and culture.</title>
        <authorList>
            <person name="Gilroy R."/>
            <person name="Ravi A."/>
            <person name="Getino M."/>
            <person name="Pursley I."/>
            <person name="Horton D.L."/>
            <person name="Alikhan N.F."/>
            <person name="Baker D."/>
            <person name="Gharbi K."/>
            <person name="Hall N."/>
            <person name="Watson M."/>
            <person name="Adriaenssens E.M."/>
            <person name="Foster-Nyarko E."/>
            <person name="Jarju S."/>
            <person name="Secka A."/>
            <person name="Antonio M."/>
            <person name="Oren A."/>
            <person name="Chaudhuri R.R."/>
            <person name="La Ragione R."/>
            <person name="Hildebrand F."/>
            <person name="Pallen M.J."/>
        </authorList>
    </citation>
    <scope>NUCLEOTIDE SEQUENCE</scope>
    <source>
        <strain evidence="14">ChiSxjej2B14-6234</strain>
    </source>
</reference>
<keyword evidence="6 12" id="KW-0133">Cell shape</keyword>
<dbReference type="PANTHER" id="PTHR43783:SF1">
    <property type="entry name" value="UDP-N-ACETYLGLUCOSAMINE 1-CARBOXYVINYLTRANSFERASE"/>
    <property type="match status" value="1"/>
</dbReference>
<evidence type="ECO:0000256" key="11">
    <source>
        <dbReference type="ARBA" id="ARBA00047527"/>
    </source>
</evidence>
<dbReference type="FunFam" id="3.65.10.10:FF:000001">
    <property type="entry name" value="UDP-N-acetylglucosamine 1-carboxyvinyltransferase"/>
    <property type="match status" value="1"/>
</dbReference>
<dbReference type="CDD" id="cd01555">
    <property type="entry name" value="UdpNAET"/>
    <property type="match status" value="1"/>
</dbReference>
<dbReference type="GO" id="GO:0008360">
    <property type="term" value="P:regulation of cell shape"/>
    <property type="evidence" value="ECO:0007669"/>
    <property type="project" value="UniProtKB-KW"/>
</dbReference>
<feature type="binding site" evidence="12">
    <location>
        <begin position="130"/>
        <end position="134"/>
    </location>
    <ligand>
        <name>UDP-N-acetyl-alpha-D-glucosamine</name>
        <dbReference type="ChEBI" id="CHEBI:57705"/>
    </ligand>
</feature>
<accession>A0A9D1CRN7</accession>
<comment type="similarity">
    <text evidence="10 12">Belongs to the EPSP synthase family. MurA subfamily.</text>
</comment>
<comment type="caution">
    <text evidence="12">Lacks conserved residue(s) required for the propagation of feature annotation.</text>
</comment>
<dbReference type="NCBIfam" id="TIGR01072">
    <property type="entry name" value="murA"/>
    <property type="match status" value="1"/>
</dbReference>
<keyword evidence="3 12" id="KW-0963">Cytoplasm</keyword>
<evidence type="ECO:0000256" key="7">
    <source>
        <dbReference type="ARBA" id="ARBA00022984"/>
    </source>
</evidence>
<feature type="binding site" evidence="12">
    <location>
        <position position="333"/>
    </location>
    <ligand>
        <name>UDP-N-acetyl-alpha-D-glucosamine</name>
        <dbReference type="ChEBI" id="CHEBI:57705"/>
    </ligand>
</feature>
<organism evidence="14 15">
    <name type="scientific">Candidatus Onthenecus intestinigallinarum</name>
    <dbReference type="NCBI Taxonomy" id="2840875"/>
    <lineage>
        <taxon>Bacteria</taxon>
        <taxon>Bacillati</taxon>
        <taxon>Bacillota</taxon>
        <taxon>Clostridia</taxon>
        <taxon>Eubacteriales</taxon>
        <taxon>Candidatus Onthenecus</taxon>
    </lineage>
</organism>
<feature type="binding site" evidence="12">
    <location>
        <position position="101"/>
    </location>
    <ligand>
        <name>UDP-N-acetyl-alpha-D-glucosamine</name>
        <dbReference type="ChEBI" id="CHEBI:57705"/>
    </ligand>
</feature>
<evidence type="ECO:0000256" key="6">
    <source>
        <dbReference type="ARBA" id="ARBA00022960"/>
    </source>
</evidence>
<evidence type="ECO:0000256" key="12">
    <source>
        <dbReference type="HAMAP-Rule" id="MF_00111"/>
    </source>
</evidence>
<comment type="subcellular location">
    <subcellularLocation>
        <location evidence="1 12">Cytoplasm</location>
    </subcellularLocation>
</comment>
<dbReference type="GO" id="GO:0019277">
    <property type="term" value="P:UDP-N-acetylgalactosamine biosynthetic process"/>
    <property type="evidence" value="ECO:0007669"/>
    <property type="project" value="InterPro"/>
</dbReference>
<evidence type="ECO:0000313" key="14">
    <source>
        <dbReference type="EMBL" id="HIQ72363.1"/>
    </source>
</evidence>
<evidence type="ECO:0000256" key="4">
    <source>
        <dbReference type="ARBA" id="ARBA00022618"/>
    </source>
</evidence>
<name>A0A9D1CRN7_9FIRM</name>
<evidence type="ECO:0000256" key="8">
    <source>
        <dbReference type="ARBA" id="ARBA00023306"/>
    </source>
</evidence>
<dbReference type="GO" id="GO:0071555">
    <property type="term" value="P:cell wall organization"/>
    <property type="evidence" value="ECO:0007669"/>
    <property type="project" value="UniProtKB-KW"/>
</dbReference>
<evidence type="ECO:0000256" key="2">
    <source>
        <dbReference type="ARBA" id="ARBA00004752"/>
    </source>
</evidence>
<dbReference type="InterPro" id="IPR036968">
    <property type="entry name" value="Enolpyruvate_Tfrase_sf"/>
</dbReference>
<dbReference type="GO" id="GO:0051301">
    <property type="term" value="P:cell division"/>
    <property type="evidence" value="ECO:0007669"/>
    <property type="project" value="UniProtKB-KW"/>
</dbReference>
<evidence type="ECO:0000259" key="13">
    <source>
        <dbReference type="Pfam" id="PF00275"/>
    </source>
</evidence>
<dbReference type="Gene3D" id="3.65.10.10">
    <property type="entry name" value="Enolpyruvate transferase domain"/>
    <property type="match status" value="2"/>
</dbReference>
<gene>
    <name evidence="12 14" type="primary">murA</name>
    <name evidence="14" type="ORF">IAB73_09175</name>
</gene>
<dbReference type="InterPro" id="IPR005750">
    <property type="entry name" value="UDP_GlcNAc_COvinyl_MurA"/>
</dbReference>
<evidence type="ECO:0000256" key="9">
    <source>
        <dbReference type="ARBA" id="ARBA00023316"/>
    </source>
</evidence>
<keyword evidence="4 12" id="KW-0132">Cell division</keyword>